<dbReference type="Proteomes" id="UP000235392">
    <property type="component" value="Unassembled WGS sequence"/>
</dbReference>
<organism evidence="1 2">
    <name type="scientific">Puccinia coronata f. sp. avenae</name>
    <dbReference type="NCBI Taxonomy" id="200324"/>
    <lineage>
        <taxon>Eukaryota</taxon>
        <taxon>Fungi</taxon>
        <taxon>Dikarya</taxon>
        <taxon>Basidiomycota</taxon>
        <taxon>Pucciniomycotina</taxon>
        <taxon>Pucciniomycetes</taxon>
        <taxon>Pucciniales</taxon>
        <taxon>Pucciniaceae</taxon>
        <taxon>Puccinia</taxon>
    </lineage>
</organism>
<evidence type="ECO:0000313" key="1">
    <source>
        <dbReference type="EMBL" id="PLW37539.1"/>
    </source>
</evidence>
<name>A0A2N5UIG8_9BASI</name>
<comment type="caution">
    <text evidence="1">The sequence shown here is derived from an EMBL/GenBank/DDBJ whole genome shotgun (WGS) entry which is preliminary data.</text>
</comment>
<accession>A0A2N5UIG8</accession>
<proteinExistence type="predicted"/>
<dbReference type="AlphaFoldDB" id="A0A2N5UIG8"/>
<protein>
    <recommendedName>
        <fullName evidence="3">DUF4219 domain-containing protein</fullName>
    </recommendedName>
</protein>
<evidence type="ECO:0000313" key="2">
    <source>
        <dbReference type="Proteomes" id="UP000235392"/>
    </source>
</evidence>
<dbReference type="EMBL" id="PGCI01000141">
    <property type="protein sequence ID" value="PLW37539.1"/>
    <property type="molecule type" value="Genomic_DNA"/>
</dbReference>
<sequence>MNSENYQIPELTADNYFDWIFKMKSVLKSKELYQLVLGKEPTKVRGEDGKIIEINQSLCLNKAHALIITRVHSSIYGRVSGFISKFWDGVAVLQSLDSTVDKTILGHIILMKLPLDLSHVRNAIIASGTTPSVKVTYETFLKMLDSQTKANTSTLASGPHKPADIPNDTAKALLTCPKGVHLPNNKSHTSDQCFSLHPELLTKFRKQKKERKNAKAHLAMLESPSLFNVEANPTQYDTVNKLVALFNNLLANLDSHSDAHKSKASLF</sequence>
<reference evidence="1 2" key="1">
    <citation type="submission" date="2017-11" db="EMBL/GenBank/DDBJ databases">
        <title>De novo assembly and phasing of dikaryotic genomes from two isolates of Puccinia coronata f. sp. avenae, the causal agent of oat crown rust.</title>
        <authorList>
            <person name="Miller M.E."/>
            <person name="Zhang Y."/>
            <person name="Omidvar V."/>
            <person name="Sperschneider J."/>
            <person name="Schwessinger B."/>
            <person name="Raley C."/>
            <person name="Palmer J.M."/>
            <person name="Garnica D."/>
            <person name="Upadhyaya N."/>
            <person name="Rathjen J."/>
            <person name="Taylor J.M."/>
            <person name="Park R.F."/>
            <person name="Dodds P.N."/>
            <person name="Hirsch C.D."/>
            <person name="Kianian S.F."/>
            <person name="Figueroa M."/>
        </authorList>
    </citation>
    <scope>NUCLEOTIDE SEQUENCE [LARGE SCALE GENOMIC DNA]</scope>
    <source>
        <strain evidence="1">12SD80</strain>
    </source>
</reference>
<gene>
    <name evidence="1" type="ORF">PCASD_10258</name>
</gene>
<evidence type="ECO:0008006" key="3">
    <source>
        <dbReference type="Google" id="ProtNLM"/>
    </source>
</evidence>